<keyword evidence="1" id="KW-1133">Transmembrane helix</keyword>
<keyword evidence="1" id="KW-0472">Membrane</keyword>
<evidence type="ECO:0000313" key="2">
    <source>
        <dbReference type="EMBL" id="BAU46786.1"/>
    </source>
</evidence>
<dbReference type="EMBL" id="AP014936">
    <property type="protein sequence ID" value="BAU46786.1"/>
    <property type="molecule type" value="Genomic_DNA"/>
</dbReference>
<keyword evidence="1" id="KW-0812">Transmembrane</keyword>
<dbReference type="KEGG" id="sva:SVA_0204"/>
<name>A0A1B4V033_9GAMM</name>
<gene>
    <name evidence="2" type="ORF">SVA_0204</name>
</gene>
<sequence>MNNRRWHKFESVIIAAVLLAAAAYFFARIPEIIREVDRRYTDLGVVGWSLAVIWILGCFVLMESVTRVCAKRKWSRFCHMEGMAAAALYIFFSAVVLLWVVKGF</sequence>
<organism evidence="2 3">
    <name type="scientific">Sulfurifustis variabilis</name>
    <dbReference type="NCBI Taxonomy" id="1675686"/>
    <lineage>
        <taxon>Bacteria</taxon>
        <taxon>Pseudomonadati</taxon>
        <taxon>Pseudomonadota</taxon>
        <taxon>Gammaproteobacteria</taxon>
        <taxon>Acidiferrobacterales</taxon>
        <taxon>Acidiferrobacteraceae</taxon>
        <taxon>Sulfurifustis</taxon>
    </lineage>
</organism>
<feature type="transmembrane region" description="Helical" evidence="1">
    <location>
        <begin position="83"/>
        <end position="101"/>
    </location>
</feature>
<keyword evidence="3" id="KW-1185">Reference proteome</keyword>
<dbReference type="RefSeq" id="WP_096457513.1">
    <property type="nucleotide sequence ID" value="NZ_AP014936.1"/>
</dbReference>
<protein>
    <submittedName>
        <fullName evidence="2">Uncharacterized protein</fullName>
    </submittedName>
</protein>
<dbReference type="Proteomes" id="UP000218899">
    <property type="component" value="Chromosome"/>
</dbReference>
<proteinExistence type="predicted"/>
<evidence type="ECO:0000256" key="1">
    <source>
        <dbReference type="SAM" id="Phobius"/>
    </source>
</evidence>
<dbReference type="AlphaFoldDB" id="A0A1B4V033"/>
<feature type="transmembrane region" description="Helical" evidence="1">
    <location>
        <begin position="43"/>
        <end position="62"/>
    </location>
</feature>
<reference evidence="2 3" key="1">
    <citation type="submission" date="2015-08" db="EMBL/GenBank/DDBJ databases">
        <title>Complete genome sequence of Sulfurifustis variabilis.</title>
        <authorList>
            <person name="Miura A."/>
            <person name="Kojima H."/>
            <person name="Fukui M."/>
        </authorList>
    </citation>
    <scope>NUCLEOTIDE SEQUENCE [LARGE SCALE GENOMIC DNA]</scope>
    <source>
        <strain evidence="3">skN76</strain>
    </source>
</reference>
<accession>A0A1B4V033</accession>
<evidence type="ECO:0000313" key="3">
    <source>
        <dbReference type="Proteomes" id="UP000218899"/>
    </source>
</evidence>